<name>A0A183V7C3_TOXCA</name>
<evidence type="ECO:0000313" key="2">
    <source>
        <dbReference type="EMBL" id="VDM47964.1"/>
    </source>
</evidence>
<reference evidence="2 3" key="2">
    <citation type="submission" date="2018-11" db="EMBL/GenBank/DDBJ databases">
        <authorList>
            <consortium name="Pathogen Informatics"/>
        </authorList>
    </citation>
    <scope>NUCLEOTIDE SEQUENCE [LARGE SCALE GENOMIC DNA]</scope>
</reference>
<keyword evidence="3" id="KW-1185">Reference proteome</keyword>
<feature type="compositionally biased region" description="Basic and acidic residues" evidence="1">
    <location>
        <begin position="79"/>
        <end position="91"/>
    </location>
</feature>
<reference evidence="4" key="1">
    <citation type="submission" date="2016-06" db="UniProtKB">
        <authorList>
            <consortium name="WormBaseParasite"/>
        </authorList>
    </citation>
    <scope>IDENTIFICATION</scope>
</reference>
<feature type="region of interest" description="Disordered" evidence="1">
    <location>
        <begin position="74"/>
        <end position="119"/>
    </location>
</feature>
<organism evidence="3 4">
    <name type="scientific">Toxocara canis</name>
    <name type="common">Canine roundworm</name>
    <dbReference type="NCBI Taxonomy" id="6265"/>
    <lineage>
        <taxon>Eukaryota</taxon>
        <taxon>Metazoa</taxon>
        <taxon>Ecdysozoa</taxon>
        <taxon>Nematoda</taxon>
        <taxon>Chromadorea</taxon>
        <taxon>Rhabditida</taxon>
        <taxon>Spirurina</taxon>
        <taxon>Ascaridomorpha</taxon>
        <taxon>Ascaridoidea</taxon>
        <taxon>Toxocaridae</taxon>
        <taxon>Toxocara</taxon>
    </lineage>
</organism>
<dbReference type="Proteomes" id="UP000050794">
    <property type="component" value="Unassembled WGS sequence"/>
</dbReference>
<evidence type="ECO:0000313" key="4">
    <source>
        <dbReference type="WBParaSite" id="TCNE_0001664401-mRNA-1"/>
    </source>
</evidence>
<dbReference type="EMBL" id="UYWY01023769">
    <property type="protein sequence ID" value="VDM47964.1"/>
    <property type="molecule type" value="Genomic_DNA"/>
</dbReference>
<proteinExistence type="predicted"/>
<protein>
    <submittedName>
        <fullName evidence="2 4">Uncharacterized protein</fullName>
    </submittedName>
</protein>
<dbReference type="WBParaSite" id="TCNE_0001664401-mRNA-1">
    <property type="protein sequence ID" value="TCNE_0001664401-mRNA-1"/>
    <property type="gene ID" value="TCNE_0001664401"/>
</dbReference>
<accession>A0A183V7C3</accession>
<evidence type="ECO:0000313" key="3">
    <source>
        <dbReference type="Proteomes" id="UP000050794"/>
    </source>
</evidence>
<sequence>MSYKVGQLPSMLQIGPAEQLVGAGGHRWSPHHPQWRSKQAQIHQLGSVFLLNVKGDLSYLELFGFPEVKRSSKRSSQIDADKVTAKIDSHQRQPNGSRFTPPRQSMAPFADSESGKDEMSIHGADTPLLDTLTVAKVSALLLCAMSCIEKISESCAEQWTEQHTENADTIQNYWR</sequence>
<dbReference type="AlphaFoldDB" id="A0A183V7C3"/>
<evidence type="ECO:0000256" key="1">
    <source>
        <dbReference type="SAM" id="MobiDB-lite"/>
    </source>
</evidence>
<gene>
    <name evidence="2" type="ORF">TCNE_LOCUS16643</name>
</gene>